<reference evidence="2" key="1">
    <citation type="journal article" date="2019" name="Microbiology">
        <title>Complete Genome Sequence of an Uncultured Bacterium of the Candidate Phylum Bipolaricaulota.</title>
        <authorList>
            <person name="Kadnikov V.V."/>
            <person name="Mardanov A.V."/>
            <person name="Beletsky A.V."/>
            <person name="Frank Y.A."/>
            <person name="Karnachuk O.V."/>
            <person name="Ravin N.V."/>
        </authorList>
    </citation>
    <scope>NUCLEOTIDE SEQUENCE [LARGE SCALE GENOMIC DNA]</scope>
</reference>
<organism evidence="1 2">
    <name type="scientific">Candidatus Syntrophocurvum alkaliphilum</name>
    <dbReference type="NCBI Taxonomy" id="2293317"/>
    <lineage>
        <taxon>Bacteria</taxon>
        <taxon>Bacillati</taxon>
        <taxon>Bacillota</taxon>
        <taxon>Clostridia</taxon>
        <taxon>Eubacteriales</taxon>
        <taxon>Syntrophomonadaceae</taxon>
        <taxon>Candidatus Syntrophocurvum</taxon>
    </lineage>
</organism>
<keyword evidence="2" id="KW-1185">Reference proteome</keyword>
<evidence type="ECO:0000313" key="2">
    <source>
        <dbReference type="Proteomes" id="UP000426444"/>
    </source>
</evidence>
<evidence type="ECO:0000313" key="1">
    <source>
        <dbReference type="EMBL" id="QGT99539.1"/>
    </source>
</evidence>
<accession>A0A6I6DB39</accession>
<dbReference type="Proteomes" id="UP000426444">
    <property type="component" value="Chromosome"/>
</dbReference>
<protein>
    <submittedName>
        <fullName evidence="1">Uncharacterized protein</fullName>
    </submittedName>
</protein>
<dbReference type="AntiFam" id="ANF00057">
    <property type="entry name" value="Translation of E. coli type CRISPR repeat"/>
</dbReference>
<name>A0A6I6DB39_9FIRM</name>
<sequence>MMFSQKMGKGSPPHVRGISVHPSQAYQTTWITPACAGNIEVGKIPHAL</sequence>
<dbReference type="EMBL" id="CP046457">
    <property type="protein sequence ID" value="QGT99539.1"/>
    <property type="molecule type" value="Genomic_DNA"/>
</dbReference>
<dbReference type="KEGG" id="salq:SYNTR_0946"/>
<gene>
    <name evidence="1" type="ORF">SYNTR_0946</name>
</gene>
<proteinExistence type="predicted"/>
<dbReference type="AlphaFoldDB" id="A0A6I6DB39"/>